<dbReference type="PANTHER" id="PTHR36439:SF1">
    <property type="entry name" value="DUF1697 DOMAIN-CONTAINING PROTEIN"/>
    <property type="match status" value="1"/>
</dbReference>
<dbReference type="AlphaFoldDB" id="A0A841GPE2"/>
<evidence type="ECO:0000313" key="2">
    <source>
        <dbReference type="Proteomes" id="UP000582837"/>
    </source>
</evidence>
<dbReference type="PANTHER" id="PTHR36439">
    <property type="entry name" value="BLL4334 PROTEIN"/>
    <property type="match status" value="1"/>
</dbReference>
<gene>
    <name evidence="1" type="ORF">HNQ61_000837</name>
</gene>
<dbReference type="PIRSF" id="PIRSF008502">
    <property type="entry name" value="UCP008502"/>
    <property type="match status" value="1"/>
</dbReference>
<dbReference type="SUPFAM" id="SSF160379">
    <property type="entry name" value="SP0830-like"/>
    <property type="match status" value="1"/>
</dbReference>
<dbReference type="RefSeq" id="WP_205761957.1">
    <property type="nucleotide sequence ID" value="NZ_JABDTL010000002.1"/>
</dbReference>
<dbReference type="Gene3D" id="3.30.70.1280">
    <property type="entry name" value="SP0830-like domains"/>
    <property type="match status" value="1"/>
</dbReference>
<dbReference type="Proteomes" id="UP000582837">
    <property type="component" value="Unassembled WGS sequence"/>
</dbReference>
<protein>
    <submittedName>
        <fullName evidence="1">Uncharacterized protein (DUF1697 family)</fullName>
    </submittedName>
</protein>
<organism evidence="1 2">
    <name type="scientific">Longimicrobium terrae</name>
    <dbReference type="NCBI Taxonomy" id="1639882"/>
    <lineage>
        <taxon>Bacteria</taxon>
        <taxon>Pseudomonadati</taxon>
        <taxon>Gemmatimonadota</taxon>
        <taxon>Longimicrobiia</taxon>
        <taxon>Longimicrobiales</taxon>
        <taxon>Longimicrobiaceae</taxon>
        <taxon>Longimicrobium</taxon>
    </lineage>
</organism>
<comment type="caution">
    <text evidence="1">The sequence shown here is derived from an EMBL/GenBank/DDBJ whole genome shotgun (WGS) entry which is preliminary data.</text>
</comment>
<sequence length="181" mass="19452">MTDMQVALIRGINVGKSKRVPMAELRDGVEELGFTNVKTLLNSGNVVYSATGTAPQEAAARIEGVLAGPRIGVPARVIVLTAAEVAQIVAENGIGAEVDNPSRLFVAIPRDPAELRLLDGLMREDWGTEKLAISGRAAYFWCPDGSLDSRLPEAVARVLKDRVTTRNWGTMLKLRALTSAE</sequence>
<reference evidence="1 2" key="1">
    <citation type="submission" date="2020-08" db="EMBL/GenBank/DDBJ databases">
        <title>Genomic Encyclopedia of Type Strains, Phase IV (KMG-IV): sequencing the most valuable type-strain genomes for metagenomic binning, comparative biology and taxonomic classification.</title>
        <authorList>
            <person name="Goeker M."/>
        </authorList>
    </citation>
    <scope>NUCLEOTIDE SEQUENCE [LARGE SCALE GENOMIC DNA]</scope>
    <source>
        <strain evidence="1 2">DSM 29007</strain>
    </source>
</reference>
<keyword evidence="2" id="KW-1185">Reference proteome</keyword>
<name>A0A841GPE2_9BACT</name>
<accession>A0A841GPE2</accession>
<evidence type="ECO:0000313" key="1">
    <source>
        <dbReference type="EMBL" id="MBB6069222.1"/>
    </source>
</evidence>
<proteinExistence type="predicted"/>
<dbReference type="EMBL" id="JACHIA010000002">
    <property type="protein sequence ID" value="MBB6069222.1"/>
    <property type="molecule type" value="Genomic_DNA"/>
</dbReference>
<dbReference type="Pfam" id="PF08002">
    <property type="entry name" value="DUF1697"/>
    <property type="match status" value="1"/>
</dbReference>
<dbReference type="InterPro" id="IPR012545">
    <property type="entry name" value="DUF1697"/>
</dbReference>